<gene>
    <name evidence="2" type="ORF">LCGC14_1761760</name>
</gene>
<reference evidence="2" key="1">
    <citation type="journal article" date="2015" name="Nature">
        <title>Complex archaea that bridge the gap between prokaryotes and eukaryotes.</title>
        <authorList>
            <person name="Spang A."/>
            <person name="Saw J.H."/>
            <person name="Jorgensen S.L."/>
            <person name="Zaremba-Niedzwiedzka K."/>
            <person name="Martijn J."/>
            <person name="Lind A.E."/>
            <person name="van Eijk R."/>
            <person name="Schleper C."/>
            <person name="Guy L."/>
            <person name="Ettema T.J."/>
        </authorList>
    </citation>
    <scope>NUCLEOTIDE SEQUENCE</scope>
</reference>
<proteinExistence type="predicted"/>
<feature type="compositionally biased region" description="Basic and acidic residues" evidence="1">
    <location>
        <begin position="196"/>
        <end position="207"/>
    </location>
</feature>
<protein>
    <submittedName>
        <fullName evidence="2">Uncharacterized protein</fullName>
    </submittedName>
</protein>
<feature type="compositionally biased region" description="Basic residues" evidence="1">
    <location>
        <begin position="104"/>
        <end position="118"/>
    </location>
</feature>
<evidence type="ECO:0000256" key="1">
    <source>
        <dbReference type="SAM" id="MobiDB-lite"/>
    </source>
</evidence>
<dbReference type="AlphaFoldDB" id="A0A0F9JFV2"/>
<feature type="region of interest" description="Disordered" evidence="1">
    <location>
        <begin position="104"/>
        <end position="169"/>
    </location>
</feature>
<dbReference type="EMBL" id="LAZR01016399">
    <property type="protein sequence ID" value="KKM04691.1"/>
    <property type="molecule type" value="Genomic_DNA"/>
</dbReference>
<sequence>MTEILDKTREWSDRFGGILRASAETQFPWLYKGAVGGLQHVISVDNAGSYMELWRSGENEGNYYATTGAAIKPLPGLAKGARLDEALDRFFTLMAKVEKDKAAMKRRLNMRGVRKHKDKTGSTAHHRDPQNQPAGSRPGAKSVRRGGEYWDARHGSAKPSTTFTDPRGNLRHVSTGKLVNAKKAIPKKIKRLLGLKKQDGMRQHYGGEPRSQTLTHPHFSHKGAQALTGAPHTHPQKPPKVQKNGRSSDKPIKKRVMEKV</sequence>
<feature type="compositionally biased region" description="Basic and acidic residues" evidence="1">
    <location>
        <begin position="246"/>
        <end position="260"/>
    </location>
</feature>
<feature type="region of interest" description="Disordered" evidence="1">
    <location>
        <begin position="195"/>
        <end position="260"/>
    </location>
</feature>
<comment type="caution">
    <text evidence="2">The sequence shown here is derived from an EMBL/GenBank/DDBJ whole genome shotgun (WGS) entry which is preliminary data.</text>
</comment>
<feature type="non-terminal residue" evidence="2">
    <location>
        <position position="260"/>
    </location>
</feature>
<feature type="compositionally biased region" description="Basic and acidic residues" evidence="1">
    <location>
        <begin position="145"/>
        <end position="154"/>
    </location>
</feature>
<evidence type="ECO:0000313" key="2">
    <source>
        <dbReference type="EMBL" id="KKM04691.1"/>
    </source>
</evidence>
<name>A0A0F9JFV2_9ZZZZ</name>
<accession>A0A0F9JFV2</accession>
<organism evidence="2">
    <name type="scientific">marine sediment metagenome</name>
    <dbReference type="NCBI Taxonomy" id="412755"/>
    <lineage>
        <taxon>unclassified sequences</taxon>
        <taxon>metagenomes</taxon>
        <taxon>ecological metagenomes</taxon>
    </lineage>
</organism>